<feature type="non-terminal residue" evidence="2">
    <location>
        <position position="1"/>
    </location>
</feature>
<keyword evidence="1" id="KW-0472">Membrane</keyword>
<dbReference type="Proteomes" id="UP000003244">
    <property type="component" value="Unassembled WGS sequence"/>
</dbReference>
<evidence type="ECO:0000313" key="2">
    <source>
        <dbReference type="EMBL" id="EFM64197.1"/>
    </source>
</evidence>
<reference evidence="2 3" key="1">
    <citation type="submission" date="2010-08" db="EMBL/GenBank/DDBJ databases">
        <authorList>
            <person name="Harkins D.M."/>
            <person name="Madupu R."/>
            <person name="Durkin A.S."/>
            <person name="Torralba M."/>
            <person name="Methe B."/>
            <person name="Sutton G.G."/>
            <person name="Nelson K.E."/>
        </authorList>
    </citation>
    <scope>NUCLEOTIDE SEQUENCE [LARGE SCALE GENOMIC DNA]</scope>
    <source>
        <strain evidence="2 3">DSM 17678</strain>
    </source>
</reference>
<accession>E0E4K3</accession>
<evidence type="ECO:0000256" key="1">
    <source>
        <dbReference type="SAM" id="Phobius"/>
    </source>
</evidence>
<feature type="transmembrane region" description="Helical" evidence="1">
    <location>
        <begin position="183"/>
        <end position="205"/>
    </location>
</feature>
<dbReference type="RefSeq" id="WP_007790546.1">
    <property type="nucleotide sequence ID" value="NZ_ADGQ01000066.1"/>
</dbReference>
<dbReference type="GeneID" id="84801218"/>
<dbReference type="AlphaFoldDB" id="E0E4K3"/>
<name>E0E4K3_9FIRM</name>
<keyword evidence="1" id="KW-0812">Transmembrane</keyword>
<evidence type="ECO:0000313" key="3">
    <source>
        <dbReference type="Proteomes" id="UP000003244"/>
    </source>
</evidence>
<comment type="caution">
    <text evidence="2">The sequence shown here is derived from an EMBL/GenBank/DDBJ whole genome shotgun (WGS) entry which is preliminary data.</text>
</comment>
<organism evidence="2 3">
    <name type="scientific">Peptostreptococcus stomatis DSM 17678</name>
    <dbReference type="NCBI Taxonomy" id="596315"/>
    <lineage>
        <taxon>Bacteria</taxon>
        <taxon>Bacillati</taxon>
        <taxon>Bacillota</taxon>
        <taxon>Clostridia</taxon>
        <taxon>Peptostreptococcales</taxon>
        <taxon>Peptostreptococcaceae</taxon>
        <taxon>Peptostreptococcus</taxon>
    </lineage>
</organism>
<sequence length="270" mass="31312">KFYSKIKRGIFKLLPNQKLNDELTISYQYYDKDSGIVKFKKSKVRVVGFISDNWDPITHTEHFVPDIITYDSIYRNLTNISNVNEIKVELNDKDSLENIYNKIETRFSSKNFYECDTEKTILERLNRYEKKNKIKREVSSAVLLSMSIVNIIAGIILTFNLNKRGYATMLSLGMSRRNLKRMLRKNGILSIIPGIVLAIIVSLIYNIKWFNQVKLIAGIQGIEFKETFSLPYMQIVIFILICTISILLALSVVYKNVDDIDIIECLNNKV</sequence>
<proteinExistence type="predicted"/>
<dbReference type="EMBL" id="ADGQ01000066">
    <property type="protein sequence ID" value="EFM64197.1"/>
    <property type="molecule type" value="Genomic_DNA"/>
</dbReference>
<keyword evidence="1" id="KW-1133">Transmembrane helix</keyword>
<feature type="transmembrane region" description="Helical" evidence="1">
    <location>
        <begin position="232"/>
        <end position="254"/>
    </location>
</feature>
<gene>
    <name evidence="2" type="ORF">HMPREF0634_1380</name>
</gene>
<dbReference type="STRING" id="596315.HMPREF0634_1380"/>
<feature type="transmembrane region" description="Helical" evidence="1">
    <location>
        <begin position="141"/>
        <end position="162"/>
    </location>
</feature>
<protein>
    <submittedName>
        <fullName evidence="2">Efflux ABC transporter, permease protein</fullName>
    </submittedName>
</protein>
<dbReference type="OrthoDB" id="9802008at2"/>
<keyword evidence="3" id="KW-1185">Reference proteome</keyword>